<dbReference type="GO" id="GO:0016567">
    <property type="term" value="P:protein ubiquitination"/>
    <property type="evidence" value="ECO:0007669"/>
    <property type="project" value="TreeGrafter"/>
</dbReference>
<keyword evidence="4" id="KW-1185">Reference proteome</keyword>
<organism evidence="3 4">
    <name type="scientific">Pythium oligandrum</name>
    <name type="common">Mycoparasitic fungus</name>
    <dbReference type="NCBI Taxonomy" id="41045"/>
    <lineage>
        <taxon>Eukaryota</taxon>
        <taxon>Sar</taxon>
        <taxon>Stramenopiles</taxon>
        <taxon>Oomycota</taxon>
        <taxon>Peronosporomycetes</taxon>
        <taxon>Pythiales</taxon>
        <taxon>Pythiaceae</taxon>
        <taxon>Pythium</taxon>
    </lineage>
</organism>
<name>A0A8K1CRI6_PYTOL</name>
<dbReference type="GO" id="GO:0043022">
    <property type="term" value="F:ribosome binding"/>
    <property type="evidence" value="ECO:0007669"/>
    <property type="project" value="TreeGrafter"/>
</dbReference>
<dbReference type="InterPro" id="IPR057634">
    <property type="entry name" value="PAH_ZNF598/HEL2"/>
</dbReference>
<evidence type="ECO:0000313" key="4">
    <source>
        <dbReference type="Proteomes" id="UP000794436"/>
    </source>
</evidence>
<accession>A0A8K1CRI6</accession>
<comment type="caution">
    <text evidence="3">The sequence shown here is derived from an EMBL/GenBank/DDBJ whole genome shotgun (WGS) entry which is preliminary data.</text>
</comment>
<feature type="domain" description="ZNF598/HEL2 PAH" evidence="2">
    <location>
        <begin position="374"/>
        <end position="449"/>
    </location>
</feature>
<dbReference type="InterPro" id="IPR044288">
    <property type="entry name" value="ZNF598/HEL2"/>
</dbReference>
<dbReference type="GO" id="GO:0072344">
    <property type="term" value="P:rescue of stalled ribosome"/>
    <property type="evidence" value="ECO:0007669"/>
    <property type="project" value="InterPro"/>
</dbReference>
<gene>
    <name evidence="3" type="ORF">Poli38472_005965</name>
</gene>
<proteinExistence type="predicted"/>
<evidence type="ECO:0000256" key="1">
    <source>
        <dbReference type="SAM" id="MobiDB-lite"/>
    </source>
</evidence>
<dbReference type="AlphaFoldDB" id="A0A8K1CRI6"/>
<feature type="region of interest" description="Disordered" evidence="1">
    <location>
        <begin position="620"/>
        <end position="646"/>
    </location>
</feature>
<dbReference type="EMBL" id="SPLM01000002">
    <property type="protein sequence ID" value="TMW68497.1"/>
    <property type="molecule type" value="Genomic_DNA"/>
</dbReference>
<feature type="compositionally biased region" description="Polar residues" evidence="1">
    <location>
        <begin position="517"/>
        <end position="532"/>
    </location>
</feature>
<reference evidence="3" key="1">
    <citation type="submission" date="2019-03" db="EMBL/GenBank/DDBJ databases">
        <title>Long read genome sequence of the mycoparasitic Pythium oligandrum ATCC 38472 isolated from sugarbeet rhizosphere.</title>
        <authorList>
            <person name="Gaulin E."/>
        </authorList>
    </citation>
    <scope>NUCLEOTIDE SEQUENCE</scope>
    <source>
        <strain evidence="3">ATCC 38472_TT</strain>
    </source>
</reference>
<dbReference type="GO" id="GO:0061630">
    <property type="term" value="F:ubiquitin protein ligase activity"/>
    <property type="evidence" value="ECO:0007669"/>
    <property type="project" value="InterPro"/>
</dbReference>
<sequence>MTSGAMASMAAKKKRRRMKQMEGLLFVTRPRVEELVDSGHAKARAIKMKKVHVMLQPQQLELSYSAQEDQEMTEILGRVDLNGAKLEQVADGFMIHEAGHGKKLKLHDKDKATIDAWFYAVYAAITEFSPLPVPVQPGDSPRFSAALTSTHRDEATDVVEYELSCQVVVPSRDLDEPSIRWKIWRTAADIQTFDEHLRGQSTIPTHILRGAVFPRERKRDSLFGGLRKKSLQEVRQQQLAMYIENIFSLSEVSTDPLGSAFVRNFLRFDVFFVFQSSETLEDDGKDNMHAPESVEGSYRPGPMSEDSFHHDDNQSSEDGHSVMDHAQFHSPEQHHDEGLSRRSSRRPPSLPLDEVLEEVLEVEPESDPIAAKKLHKQILRTVRELVSGDEDRVREFQDQTKEFGRGQASATEYCAFLHGALGSKNCCELIPMMARLLPDIEKREELLAARAAIIRRRQRRHRRRSKQFSESVVLQQQHRLAQEANQWHSGAKSRPKSDSLTAIAPSDRPRIWHRSSMVESHTLPSYQTTESNVPRDRNLMRASSARMSLPDARRKLDSRPSLSIFGEAINDPIEEEPQSAWNEDEENEERRASPSGEAVEADVKAMPPILRQASLSGNPWIQQPRSSLSGYGPRAALERTSSSGYQNYEAAAGDQYEHEQNLPPAGEPVVENPVLARLKKQGAVNFMLR</sequence>
<feature type="compositionally biased region" description="Polar residues" evidence="1">
    <location>
        <begin position="468"/>
        <end position="488"/>
    </location>
</feature>
<protein>
    <recommendedName>
        <fullName evidence="2">ZNF598/HEL2 PAH domain-containing protein</fullName>
    </recommendedName>
</protein>
<dbReference type="Pfam" id="PF23202">
    <property type="entry name" value="PAH_ZNF598"/>
    <property type="match status" value="1"/>
</dbReference>
<feature type="compositionally biased region" description="Acidic residues" evidence="1">
    <location>
        <begin position="572"/>
        <end position="587"/>
    </location>
</feature>
<feature type="compositionally biased region" description="Polar residues" evidence="1">
    <location>
        <begin position="620"/>
        <end position="629"/>
    </location>
</feature>
<evidence type="ECO:0000313" key="3">
    <source>
        <dbReference type="EMBL" id="TMW68497.1"/>
    </source>
</evidence>
<feature type="region of interest" description="Disordered" evidence="1">
    <location>
        <begin position="458"/>
        <end position="603"/>
    </location>
</feature>
<feature type="compositionally biased region" description="Basic and acidic residues" evidence="1">
    <location>
        <begin position="306"/>
        <end position="340"/>
    </location>
</feature>
<evidence type="ECO:0000259" key="2">
    <source>
        <dbReference type="Pfam" id="PF23202"/>
    </source>
</evidence>
<dbReference type="Proteomes" id="UP000794436">
    <property type="component" value="Unassembled WGS sequence"/>
</dbReference>
<dbReference type="PANTHER" id="PTHR22938">
    <property type="entry name" value="ZINC FINGER PROTEIN 598"/>
    <property type="match status" value="1"/>
</dbReference>
<dbReference type="PANTHER" id="PTHR22938:SF0">
    <property type="entry name" value="E3 UBIQUITIN-PROTEIN LIGASE ZNF598"/>
    <property type="match status" value="1"/>
</dbReference>
<feature type="region of interest" description="Disordered" evidence="1">
    <location>
        <begin position="281"/>
        <end position="350"/>
    </location>
</feature>
<dbReference type="OrthoDB" id="124979at2759"/>